<evidence type="ECO:0000256" key="9">
    <source>
        <dbReference type="SAM" id="Phobius"/>
    </source>
</evidence>
<feature type="transmembrane region" description="Helical" evidence="9">
    <location>
        <begin position="135"/>
        <end position="156"/>
    </location>
</feature>
<keyword evidence="3" id="KW-0813">Transport</keyword>
<dbReference type="InterPro" id="IPR002524">
    <property type="entry name" value="Cation_efflux"/>
</dbReference>
<dbReference type="RefSeq" id="WP_203895678.1">
    <property type="nucleotide sequence ID" value="NZ_BOOH01000073.1"/>
</dbReference>
<feature type="region of interest" description="Disordered" evidence="8">
    <location>
        <begin position="1"/>
        <end position="24"/>
    </location>
</feature>
<feature type="domain" description="Cation efflux protein cytoplasmic" evidence="11">
    <location>
        <begin position="236"/>
        <end position="303"/>
    </location>
</feature>
<dbReference type="PANTHER" id="PTHR11562:SF17">
    <property type="entry name" value="RE54080P-RELATED"/>
    <property type="match status" value="1"/>
</dbReference>
<comment type="subcellular location">
    <subcellularLocation>
        <location evidence="1">Membrane</location>
        <topology evidence="1">Multi-pass membrane protein</topology>
    </subcellularLocation>
</comment>
<reference evidence="12 13" key="1">
    <citation type="submission" date="2021-01" db="EMBL/GenBank/DDBJ databases">
        <title>Whole genome shotgun sequence of Planobispora longispora NBRC 13918.</title>
        <authorList>
            <person name="Komaki H."/>
            <person name="Tamura T."/>
        </authorList>
    </citation>
    <scope>NUCLEOTIDE SEQUENCE [LARGE SCALE GENOMIC DNA]</scope>
    <source>
        <strain evidence="12 13">NBRC 13918</strain>
    </source>
</reference>
<dbReference type="AlphaFoldDB" id="A0A8J3RUA5"/>
<dbReference type="InterPro" id="IPR027470">
    <property type="entry name" value="Cation_efflux_CTD"/>
</dbReference>
<name>A0A8J3RUA5_9ACTN</name>
<evidence type="ECO:0000256" key="7">
    <source>
        <dbReference type="ARBA" id="ARBA00023136"/>
    </source>
</evidence>
<keyword evidence="5 9" id="KW-1133">Transmembrane helix</keyword>
<feature type="transmembrane region" description="Helical" evidence="9">
    <location>
        <begin position="199"/>
        <end position="217"/>
    </location>
</feature>
<accession>A0A8J3RUA5</accession>
<keyword evidence="13" id="KW-1185">Reference proteome</keyword>
<keyword evidence="6" id="KW-0406">Ion transport</keyword>
<proteinExistence type="inferred from homology"/>
<evidence type="ECO:0000256" key="5">
    <source>
        <dbReference type="ARBA" id="ARBA00022989"/>
    </source>
</evidence>
<sequence>MGHGHGHGHGAGLGGSHLGSHGSGHPARADRRYLAGALALLVVFMAAEVVVGIIANSIALISDAGHMLTDAASIVLALIAMSMAARPARGAYTFGYKRAEILSAAINGLTFVLLVVYFVYEGVRRLVEPPEVEGVLVFGTALAGIAVNAGAAWLIARADRSSLNVEGAFQHILNDMYAFIATAVAGAVVWLTGWGRADAIAALVVAALMAKAAYGLLRDAGRILFEAAPAGLEPLEIGTAITGHPEVTAVEDLHVWTVTSGFPALSAHVVVKPGGDCHRIRREVAELLHERFHIDHTTLQVDHVPGVSGGPGSACRITIA</sequence>
<evidence type="ECO:0000259" key="11">
    <source>
        <dbReference type="Pfam" id="PF16916"/>
    </source>
</evidence>
<dbReference type="Proteomes" id="UP000616724">
    <property type="component" value="Unassembled WGS sequence"/>
</dbReference>
<keyword evidence="4 9" id="KW-0812">Transmembrane</keyword>
<dbReference type="SUPFAM" id="SSF161111">
    <property type="entry name" value="Cation efflux protein transmembrane domain-like"/>
    <property type="match status" value="1"/>
</dbReference>
<dbReference type="EMBL" id="BOOH01000073">
    <property type="protein sequence ID" value="GIH81278.1"/>
    <property type="molecule type" value="Genomic_DNA"/>
</dbReference>
<feature type="transmembrane region" description="Helical" evidence="9">
    <location>
        <begin position="33"/>
        <end position="59"/>
    </location>
</feature>
<evidence type="ECO:0000256" key="8">
    <source>
        <dbReference type="SAM" id="MobiDB-lite"/>
    </source>
</evidence>
<dbReference type="Pfam" id="PF01545">
    <property type="entry name" value="Cation_efflux"/>
    <property type="match status" value="1"/>
</dbReference>
<dbReference type="Gene3D" id="1.20.1510.10">
    <property type="entry name" value="Cation efflux protein transmembrane domain"/>
    <property type="match status" value="1"/>
</dbReference>
<dbReference type="InterPro" id="IPR058533">
    <property type="entry name" value="Cation_efflux_TM"/>
</dbReference>
<dbReference type="InterPro" id="IPR027469">
    <property type="entry name" value="Cation_efflux_TMD_sf"/>
</dbReference>
<evidence type="ECO:0000259" key="10">
    <source>
        <dbReference type="Pfam" id="PF01545"/>
    </source>
</evidence>
<protein>
    <submittedName>
        <fullName evidence="12">Putative cation transporter</fullName>
    </submittedName>
</protein>
<evidence type="ECO:0000256" key="2">
    <source>
        <dbReference type="ARBA" id="ARBA00008873"/>
    </source>
</evidence>
<evidence type="ECO:0000313" key="12">
    <source>
        <dbReference type="EMBL" id="GIH81278.1"/>
    </source>
</evidence>
<feature type="transmembrane region" description="Helical" evidence="9">
    <location>
        <begin position="176"/>
        <end position="193"/>
    </location>
</feature>
<dbReference type="SUPFAM" id="SSF160240">
    <property type="entry name" value="Cation efflux protein cytoplasmic domain-like"/>
    <property type="match status" value="1"/>
</dbReference>
<evidence type="ECO:0000256" key="1">
    <source>
        <dbReference type="ARBA" id="ARBA00004141"/>
    </source>
</evidence>
<dbReference type="GO" id="GO:0005385">
    <property type="term" value="F:zinc ion transmembrane transporter activity"/>
    <property type="evidence" value="ECO:0007669"/>
    <property type="project" value="TreeGrafter"/>
</dbReference>
<keyword evidence="7 9" id="KW-0472">Membrane</keyword>
<evidence type="ECO:0000256" key="4">
    <source>
        <dbReference type="ARBA" id="ARBA00022692"/>
    </source>
</evidence>
<dbReference type="GO" id="GO:0005886">
    <property type="term" value="C:plasma membrane"/>
    <property type="evidence" value="ECO:0007669"/>
    <property type="project" value="TreeGrafter"/>
</dbReference>
<feature type="transmembrane region" description="Helical" evidence="9">
    <location>
        <begin position="101"/>
        <end position="120"/>
    </location>
</feature>
<dbReference type="Pfam" id="PF16916">
    <property type="entry name" value="ZT_dimer"/>
    <property type="match status" value="1"/>
</dbReference>
<dbReference type="NCBIfam" id="TIGR01297">
    <property type="entry name" value="CDF"/>
    <property type="match status" value="1"/>
</dbReference>
<feature type="transmembrane region" description="Helical" evidence="9">
    <location>
        <begin position="71"/>
        <end position="89"/>
    </location>
</feature>
<dbReference type="InterPro" id="IPR050681">
    <property type="entry name" value="CDF/SLC30A"/>
</dbReference>
<comment type="similarity">
    <text evidence="2">Belongs to the cation diffusion facilitator (CDF) transporter (TC 2.A.4) family. SLC30A subfamily.</text>
</comment>
<evidence type="ECO:0000256" key="3">
    <source>
        <dbReference type="ARBA" id="ARBA00022448"/>
    </source>
</evidence>
<evidence type="ECO:0000256" key="6">
    <source>
        <dbReference type="ARBA" id="ARBA00023065"/>
    </source>
</evidence>
<dbReference type="PANTHER" id="PTHR11562">
    <property type="entry name" value="CATION EFFLUX PROTEIN/ ZINC TRANSPORTER"/>
    <property type="match status" value="1"/>
</dbReference>
<dbReference type="InterPro" id="IPR036837">
    <property type="entry name" value="Cation_efflux_CTD_sf"/>
</dbReference>
<organism evidence="12 13">
    <name type="scientific">Planobispora longispora</name>
    <dbReference type="NCBI Taxonomy" id="28887"/>
    <lineage>
        <taxon>Bacteria</taxon>
        <taxon>Bacillati</taxon>
        <taxon>Actinomycetota</taxon>
        <taxon>Actinomycetes</taxon>
        <taxon>Streptosporangiales</taxon>
        <taxon>Streptosporangiaceae</taxon>
        <taxon>Planobispora</taxon>
    </lineage>
</organism>
<feature type="domain" description="Cation efflux protein transmembrane" evidence="10">
    <location>
        <begin position="37"/>
        <end position="224"/>
    </location>
</feature>
<gene>
    <name evidence="12" type="ORF">Plo01_77070</name>
</gene>
<evidence type="ECO:0000313" key="13">
    <source>
        <dbReference type="Proteomes" id="UP000616724"/>
    </source>
</evidence>
<comment type="caution">
    <text evidence="12">The sequence shown here is derived from an EMBL/GenBank/DDBJ whole genome shotgun (WGS) entry which is preliminary data.</text>
</comment>